<dbReference type="RefSeq" id="WP_171843046.1">
    <property type="nucleotide sequence ID" value="NZ_LAXD01000001.1"/>
</dbReference>
<keyword evidence="1" id="KW-0472">Membrane</keyword>
<dbReference type="EMBL" id="LAXD01000001">
    <property type="protein sequence ID" value="KWX02180.1"/>
    <property type="molecule type" value="Genomic_DNA"/>
</dbReference>
<keyword evidence="1" id="KW-0812">Transmembrane</keyword>
<dbReference type="AlphaFoldDB" id="A0A132MWU6"/>
<dbReference type="PATRIC" id="fig|1469144.10.peg.3469"/>
<gene>
    <name evidence="2" type="ORF">LI90_3222</name>
</gene>
<reference evidence="3" key="1">
    <citation type="submission" date="2015-04" db="EMBL/GenBank/DDBJ databases">
        <title>Physiological reanalysis, assessment of diazotrophy, and genome sequences of multiple isolates of Streptomyces thermoautotrophicus.</title>
        <authorList>
            <person name="MacKellar D.C."/>
            <person name="Lieber L."/>
            <person name="Norman J."/>
            <person name="Bolger A."/>
            <person name="Tobin C."/>
            <person name="Murray J.W."/>
            <person name="Chang R."/>
            <person name="Ford T."/>
            <person name="Nguyen P.Q."/>
            <person name="Woodward J."/>
            <person name="Permingeat H."/>
            <person name="Joshi N.S."/>
            <person name="Silver P.A."/>
            <person name="Usadel B."/>
            <person name="Rutherford A.W."/>
            <person name="Friesen M."/>
            <person name="Prell J."/>
        </authorList>
    </citation>
    <scope>NUCLEOTIDE SEQUENCE [LARGE SCALE GENOMIC DNA]</scope>
    <source>
        <strain evidence="3">H1</strain>
    </source>
</reference>
<accession>A0A132MWU6</accession>
<comment type="caution">
    <text evidence="2">The sequence shown here is derived from an EMBL/GenBank/DDBJ whole genome shotgun (WGS) entry which is preliminary data.</text>
</comment>
<name>A0A132MWU6_9ACTN</name>
<evidence type="ECO:0000256" key="1">
    <source>
        <dbReference type="SAM" id="Phobius"/>
    </source>
</evidence>
<keyword evidence="3" id="KW-1185">Reference proteome</keyword>
<sequence length="54" mass="5543">MVVALDPALGNPVDGITTAAAALAAVLGSALAKKLAKKPVPVRVRARRPGQRER</sequence>
<evidence type="ECO:0000313" key="3">
    <source>
        <dbReference type="Proteomes" id="UP000070188"/>
    </source>
</evidence>
<keyword evidence="1" id="KW-1133">Transmembrane helix</keyword>
<protein>
    <submittedName>
        <fullName evidence="2">Uncharacterized protein</fullName>
    </submittedName>
</protein>
<organism evidence="2 3">
    <name type="scientific">Carbonactinospora thermoautotrophica</name>
    <dbReference type="NCBI Taxonomy" id="1469144"/>
    <lineage>
        <taxon>Bacteria</taxon>
        <taxon>Bacillati</taxon>
        <taxon>Actinomycetota</taxon>
        <taxon>Actinomycetes</taxon>
        <taxon>Kitasatosporales</taxon>
        <taxon>Carbonactinosporaceae</taxon>
        <taxon>Carbonactinospora</taxon>
    </lineage>
</organism>
<dbReference type="Proteomes" id="UP000070188">
    <property type="component" value="Unassembled WGS sequence"/>
</dbReference>
<evidence type="ECO:0000313" key="2">
    <source>
        <dbReference type="EMBL" id="KWX02180.1"/>
    </source>
</evidence>
<proteinExistence type="predicted"/>
<feature type="transmembrane region" description="Helical" evidence="1">
    <location>
        <begin position="15"/>
        <end position="32"/>
    </location>
</feature>